<reference evidence="2" key="1">
    <citation type="journal article" date="2023" name="Mol. Phylogenet. Evol.">
        <title>Genome-scale phylogeny and comparative genomics of the fungal order Sordariales.</title>
        <authorList>
            <person name="Hensen N."/>
            <person name="Bonometti L."/>
            <person name="Westerberg I."/>
            <person name="Brannstrom I.O."/>
            <person name="Guillou S."/>
            <person name="Cros-Aarteil S."/>
            <person name="Calhoun S."/>
            <person name="Haridas S."/>
            <person name="Kuo A."/>
            <person name="Mondo S."/>
            <person name="Pangilinan J."/>
            <person name="Riley R."/>
            <person name="LaButti K."/>
            <person name="Andreopoulos B."/>
            <person name="Lipzen A."/>
            <person name="Chen C."/>
            <person name="Yan M."/>
            <person name="Daum C."/>
            <person name="Ng V."/>
            <person name="Clum A."/>
            <person name="Steindorff A."/>
            <person name="Ohm R.A."/>
            <person name="Martin F."/>
            <person name="Silar P."/>
            <person name="Natvig D.O."/>
            <person name="Lalanne C."/>
            <person name="Gautier V."/>
            <person name="Ament-Velasquez S.L."/>
            <person name="Kruys A."/>
            <person name="Hutchinson M.I."/>
            <person name="Powell A.J."/>
            <person name="Barry K."/>
            <person name="Miller A.N."/>
            <person name="Grigoriev I.V."/>
            <person name="Debuchy R."/>
            <person name="Gladieux P."/>
            <person name="Hiltunen Thoren M."/>
            <person name="Johannesson H."/>
        </authorList>
    </citation>
    <scope>NUCLEOTIDE SEQUENCE</scope>
    <source>
        <strain evidence="2">CBS 168.71</strain>
    </source>
</reference>
<organism evidence="2 3">
    <name type="scientific">Chaetomium fimeti</name>
    <dbReference type="NCBI Taxonomy" id="1854472"/>
    <lineage>
        <taxon>Eukaryota</taxon>
        <taxon>Fungi</taxon>
        <taxon>Dikarya</taxon>
        <taxon>Ascomycota</taxon>
        <taxon>Pezizomycotina</taxon>
        <taxon>Sordariomycetes</taxon>
        <taxon>Sordariomycetidae</taxon>
        <taxon>Sordariales</taxon>
        <taxon>Chaetomiaceae</taxon>
        <taxon>Chaetomium</taxon>
    </lineage>
</organism>
<comment type="caution">
    <text evidence="2">The sequence shown here is derived from an EMBL/GenBank/DDBJ whole genome shotgun (WGS) entry which is preliminary data.</text>
</comment>
<dbReference type="GeneID" id="87841555"/>
<feature type="transmembrane region" description="Helical" evidence="1">
    <location>
        <begin position="45"/>
        <end position="63"/>
    </location>
</feature>
<dbReference type="RefSeq" id="XP_062655304.1">
    <property type="nucleotide sequence ID" value="XM_062804607.1"/>
</dbReference>
<keyword evidence="3" id="KW-1185">Reference proteome</keyword>
<gene>
    <name evidence="2" type="ORF">B0H64DRAFT_408041</name>
</gene>
<name>A0AAE0H8A6_9PEZI</name>
<keyword evidence="1" id="KW-0472">Membrane</keyword>
<feature type="transmembrane region" description="Helical" evidence="1">
    <location>
        <begin position="14"/>
        <end position="38"/>
    </location>
</feature>
<keyword evidence="1" id="KW-0812">Transmembrane</keyword>
<reference evidence="2" key="2">
    <citation type="submission" date="2023-06" db="EMBL/GenBank/DDBJ databases">
        <authorList>
            <consortium name="Lawrence Berkeley National Laboratory"/>
            <person name="Haridas S."/>
            <person name="Hensen N."/>
            <person name="Bonometti L."/>
            <person name="Westerberg I."/>
            <person name="Brannstrom I.O."/>
            <person name="Guillou S."/>
            <person name="Cros-Aarteil S."/>
            <person name="Calhoun S."/>
            <person name="Kuo A."/>
            <person name="Mondo S."/>
            <person name="Pangilinan J."/>
            <person name="Riley R."/>
            <person name="Labutti K."/>
            <person name="Andreopoulos B."/>
            <person name="Lipzen A."/>
            <person name="Chen C."/>
            <person name="Yanf M."/>
            <person name="Daum C."/>
            <person name="Ng V."/>
            <person name="Clum A."/>
            <person name="Steindorff A."/>
            <person name="Ohm R."/>
            <person name="Martin F."/>
            <person name="Silar P."/>
            <person name="Natvig D."/>
            <person name="Lalanne C."/>
            <person name="Gautier V."/>
            <person name="Ament-Velasquez S.L."/>
            <person name="Kruys A."/>
            <person name="Hutchinson M.I."/>
            <person name="Powell A.J."/>
            <person name="Barry K."/>
            <person name="Miller A.N."/>
            <person name="Grigoriev I.V."/>
            <person name="Debuchy R."/>
            <person name="Gladieux P."/>
            <person name="Thoren M.H."/>
            <person name="Johannesson H."/>
        </authorList>
    </citation>
    <scope>NUCLEOTIDE SEQUENCE</scope>
    <source>
        <strain evidence="2">CBS 168.71</strain>
    </source>
</reference>
<keyword evidence="1" id="KW-1133">Transmembrane helix</keyword>
<dbReference type="Proteomes" id="UP001278766">
    <property type="component" value="Unassembled WGS sequence"/>
</dbReference>
<dbReference type="AlphaFoldDB" id="A0AAE0H8A6"/>
<protein>
    <submittedName>
        <fullName evidence="2">Uncharacterized protein</fullName>
    </submittedName>
</protein>
<proteinExistence type="predicted"/>
<accession>A0AAE0H8A6</accession>
<evidence type="ECO:0000256" key="1">
    <source>
        <dbReference type="SAM" id="Phobius"/>
    </source>
</evidence>
<evidence type="ECO:0000313" key="2">
    <source>
        <dbReference type="EMBL" id="KAK3291790.1"/>
    </source>
</evidence>
<sequence>MLLSPFLTSSSSPIFVYFLVSIRVLFQFLTDVIILPFLPALTSTFSLLPSFPFFFFLGIFYLLSSSAGDGNKNQTVPIIQGCF</sequence>
<dbReference type="EMBL" id="JAUEPN010000008">
    <property type="protein sequence ID" value="KAK3291790.1"/>
    <property type="molecule type" value="Genomic_DNA"/>
</dbReference>
<evidence type="ECO:0000313" key="3">
    <source>
        <dbReference type="Proteomes" id="UP001278766"/>
    </source>
</evidence>